<dbReference type="Proteomes" id="UP001620626">
    <property type="component" value="Unassembled WGS sequence"/>
</dbReference>
<dbReference type="Pfam" id="PF03917">
    <property type="entry name" value="GSH_synth_ATP"/>
    <property type="match status" value="1"/>
</dbReference>
<gene>
    <name evidence="2" type="ORF">niasHT_032153</name>
</gene>
<proteinExistence type="predicted"/>
<evidence type="ECO:0000313" key="2">
    <source>
        <dbReference type="EMBL" id="KAL3068737.1"/>
    </source>
</evidence>
<evidence type="ECO:0000313" key="3">
    <source>
        <dbReference type="Proteomes" id="UP001620626"/>
    </source>
</evidence>
<dbReference type="InterPro" id="IPR014049">
    <property type="entry name" value="Glutathione_synthase_N_euk"/>
</dbReference>
<dbReference type="SUPFAM" id="SSF56059">
    <property type="entry name" value="Glutathione synthetase ATP-binding domain-like"/>
    <property type="match status" value="1"/>
</dbReference>
<dbReference type="AlphaFoldDB" id="A0ABD2HP69"/>
<evidence type="ECO:0000256" key="1">
    <source>
        <dbReference type="SAM" id="SignalP"/>
    </source>
</evidence>
<dbReference type="EMBL" id="JBICBT010001406">
    <property type="protein sequence ID" value="KAL3068737.1"/>
    <property type="molecule type" value="Genomic_DNA"/>
</dbReference>
<sequence>MFISKNLLFVFFVSALQFHSDANPNVSIRNPAVEGVKSSDQLATLVQAAVDVAHEVGLIKRLTDDDSRQRRTSDVASIQPISLFPSPFPRSAYQQAMDVHTICHNQPSGGEKPFAFSRCSWG</sequence>
<dbReference type="InterPro" id="IPR005615">
    <property type="entry name" value="Glutathione_synthase"/>
</dbReference>
<feature type="signal peptide" evidence="1">
    <location>
        <begin position="1"/>
        <end position="22"/>
    </location>
</feature>
<organism evidence="2 3">
    <name type="scientific">Heterodera trifolii</name>
    <dbReference type="NCBI Taxonomy" id="157864"/>
    <lineage>
        <taxon>Eukaryota</taxon>
        <taxon>Metazoa</taxon>
        <taxon>Ecdysozoa</taxon>
        <taxon>Nematoda</taxon>
        <taxon>Chromadorea</taxon>
        <taxon>Rhabditida</taxon>
        <taxon>Tylenchina</taxon>
        <taxon>Tylenchomorpha</taxon>
        <taxon>Tylenchoidea</taxon>
        <taxon>Heteroderidae</taxon>
        <taxon>Heteroderinae</taxon>
        <taxon>Heterodera</taxon>
    </lineage>
</organism>
<name>A0ABD2HP69_9BILA</name>
<dbReference type="Gene3D" id="3.30.1490.80">
    <property type="match status" value="1"/>
</dbReference>
<accession>A0ABD2HP69</accession>
<protein>
    <submittedName>
        <fullName evidence="2">Uncharacterized protein</fullName>
    </submittedName>
</protein>
<keyword evidence="3" id="KW-1185">Reference proteome</keyword>
<comment type="caution">
    <text evidence="2">The sequence shown here is derived from an EMBL/GenBank/DDBJ whole genome shotgun (WGS) entry which is preliminary data.</text>
</comment>
<reference evidence="2 3" key="1">
    <citation type="submission" date="2024-10" db="EMBL/GenBank/DDBJ databases">
        <authorList>
            <person name="Kim D."/>
        </authorList>
    </citation>
    <scope>NUCLEOTIDE SEQUENCE [LARGE SCALE GENOMIC DNA]</scope>
    <source>
        <strain evidence="2">BH-2024</strain>
    </source>
</reference>
<feature type="chain" id="PRO_5044759265" evidence="1">
    <location>
        <begin position="23"/>
        <end position="122"/>
    </location>
</feature>
<keyword evidence="1" id="KW-0732">Signal</keyword>